<keyword evidence="4" id="KW-1185">Reference proteome</keyword>
<sequence length="455" mass="51107">MVQPRGLTQINHHRLSIPCRFLVIKPDDKHLSSSSPSTLDEMVVLWKQLAQLQSKLKALELRLEKEVSARIATIKDNSIINDVHSTSPPYPLVKSSSIQKLTRSAQSRDQRTLRSRSFKVMWHLINIVDVSRAASTARELEKKRTAIDSSRNPITSVSPVTELKSSAKPTEATNSPPTKLKASAKTTLGLSLKEKAVRSSNQNNFQASTILLPPITKPGAPVNPKSAKTPPIPPSNLVTALNTSSETPWLFHPKQTRKADLASSNKEANNRNLQAVSELPVTKELNVNAHSKLEGAVPKTSETLAITRTSGNKKAEIIEHNDLRRGCSRFALLKYDPAVLDLLPTSVKEKQFIRTSTVTDIENLQQASEILVRRQVLGIWEWREGTSKATLHKYKTPELGTNMRNRRFKFVGFAWKGALGQQPPRIEELHEDISQGANTLRWYWFKDLWLLFYFD</sequence>
<gene>
    <name evidence="2" type="ORF">PGT21_018247</name>
    <name evidence="3" type="ORF">PGTUg99_030314</name>
</gene>
<proteinExistence type="predicted"/>
<dbReference type="Proteomes" id="UP000325313">
    <property type="component" value="Unassembled WGS sequence"/>
</dbReference>
<evidence type="ECO:0000256" key="1">
    <source>
        <dbReference type="SAM" id="MobiDB-lite"/>
    </source>
</evidence>
<evidence type="ECO:0000313" key="2">
    <source>
        <dbReference type="EMBL" id="KAA1077731.1"/>
    </source>
</evidence>
<dbReference type="EMBL" id="VSWC01000144">
    <property type="protein sequence ID" value="KAA1077731.1"/>
    <property type="molecule type" value="Genomic_DNA"/>
</dbReference>
<feature type="region of interest" description="Disordered" evidence="1">
    <location>
        <begin position="142"/>
        <end position="183"/>
    </location>
</feature>
<reference evidence="4 5" key="1">
    <citation type="submission" date="2019-05" db="EMBL/GenBank/DDBJ databases">
        <title>Emergence of the Ug99 lineage of the wheat stem rust pathogen through somatic hybridization.</title>
        <authorList>
            <person name="Li F."/>
            <person name="Upadhyaya N.M."/>
            <person name="Sperschneider J."/>
            <person name="Matny O."/>
            <person name="Nguyen-Phuc H."/>
            <person name="Mago R."/>
            <person name="Raley C."/>
            <person name="Miller M.E."/>
            <person name="Silverstein K.A.T."/>
            <person name="Henningsen E."/>
            <person name="Hirsch C.D."/>
            <person name="Visser B."/>
            <person name="Pretorius Z.A."/>
            <person name="Steffenson B.J."/>
            <person name="Schwessinger B."/>
            <person name="Dodds P.N."/>
            <person name="Figueroa M."/>
        </authorList>
    </citation>
    <scope>NUCLEOTIDE SEQUENCE [LARGE SCALE GENOMIC DNA]</scope>
    <source>
        <strain evidence="2">21-0</strain>
        <strain evidence="3 5">Ug99</strain>
    </source>
</reference>
<dbReference type="OrthoDB" id="10433461at2759"/>
<name>A0A5B0MLT3_PUCGR</name>
<evidence type="ECO:0000313" key="3">
    <source>
        <dbReference type="EMBL" id="KAA1102673.1"/>
    </source>
</evidence>
<evidence type="ECO:0000313" key="4">
    <source>
        <dbReference type="Proteomes" id="UP000324748"/>
    </source>
</evidence>
<protein>
    <submittedName>
        <fullName evidence="2">Uncharacterized protein</fullName>
    </submittedName>
</protein>
<evidence type="ECO:0000313" key="5">
    <source>
        <dbReference type="Proteomes" id="UP000325313"/>
    </source>
</evidence>
<dbReference type="Proteomes" id="UP000324748">
    <property type="component" value="Unassembled WGS sequence"/>
</dbReference>
<feature type="compositionally biased region" description="Polar residues" evidence="1">
    <location>
        <begin position="147"/>
        <end position="177"/>
    </location>
</feature>
<organism evidence="2 4">
    <name type="scientific">Puccinia graminis f. sp. tritici</name>
    <dbReference type="NCBI Taxonomy" id="56615"/>
    <lineage>
        <taxon>Eukaryota</taxon>
        <taxon>Fungi</taxon>
        <taxon>Dikarya</taxon>
        <taxon>Basidiomycota</taxon>
        <taxon>Pucciniomycotina</taxon>
        <taxon>Pucciniomycetes</taxon>
        <taxon>Pucciniales</taxon>
        <taxon>Pucciniaceae</taxon>
        <taxon>Puccinia</taxon>
    </lineage>
</organism>
<accession>A0A5B0MLT3</accession>
<comment type="caution">
    <text evidence="2">The sequence shown here is derived from an EMBL/GenBank/DDBJ whole genome shotgun (WGS) entry which is preliminary data.</text>
</comment>
<dbReference type="AlphaFoldDB" id="A0A5B0MLT3"/>
<dbReference type="EMBL" id="VDEP01000337">
    <property type="protein sequence ID" value="KAA1102673.1"/>
    <property type="molecule type" value="Genomic_DNA"/>
</dbReference>